<dbReference type="Proteomes" id="UP000677228">
    <property type="component" value="Unassembled WGS sequence"/>
</dbReference>
<proteinExistence type="predicted"/>
<evidence type="ECO:0000313" key="3">
    <source>
        <dbReference type="Proteomes" id="UP000682733"/>
    </source>
</evidence>
<gene>
    <name evidence="1" type="ORF">OVA965_LOCUS24628</name>
    <name evidence="2" type="ORF">TMI583_LOCUS25345</name>
</gene>
<evidence type="ECO:0000313" key="1">
    <source>
        <dbReference type="EMBL" id="CAF1214748.1"/>
    </source>
</evidence>
<reference evidence="2" key="1">
    <citation type="submission" date="2021-02" db="EMBL/GenBank/DDBJ databases">
        <authorList>
            <person name="Nowell W R."/>
        </authorList>
    </citation>
    <scope>NUCLEOTIDE SEQUENCE</scope>
</reference>
<dbReference type="EMBL" id="CAJNOK010014921">
    <property type="protein sequence ID" value="CAF1214748.1"/>
    <property type="molecule type" value="Genomic_DNA"/>
</dbReference>
<sequence length="885" mass="102369">MWTSVLSNSQGINTVLHILPPSHRTAVRMDDFQVFQDMIDLAGPAYFFDIPQVNKVRLYSLLEFYSKWKTIGYGKLYNDFCIYGQSLFNLEMDNVPSFQLLFWPSDMQPFLDRLKQNRPHLYDKIQHNCSMHLIPKWSEKTPEIDQDVEFRYSYSSIEIFLAKQRTLNERILTGVARSIYYAYLKLTTVLWMCESMDLNEDNDNEKDETKTARRMAEKWIDFVCVQLRRGICQHYFIDKMNILEGYSTVSLLKAAAILENVKLDDTINLNLFIEQDKLAFDSNKNLEDWLKSLKIDDVLRVNDDYKQLKQNWLLFDSSYAEGHNIACFYILNQLRIIDGEKENNLSRFKYIFLDSSETSRWQSPLNGETVATISISDFVDSLMGFVFVLKNIQDAICNGIVPAENIAGPDSSLVQQGQNVFSDLMSQQGLVSLWIPLFTGQHFGYRHPVQSDFRQLFERRSVLDFHPDGPLPSFISPDHPVFTDIVTAASIYNDCSVIVSDRLANLLTSSTDQQTTISSLINQAQTTSTQASKKTIELVPSTTSNEMMCFATNKSPGNNENVCVVIYDPNFDVKDLTDEIANSYRSINDYCLFYTDSSQLKTYVRSIDEETIYLVLVETAEQYVDETNDLLLELKNLIQVGGIFLHCSNSKRKTHYRSLLSNADSKLTGIFSTMTELLKTMKISIEQQQNELIIYPSYNPSHTHMFTLIVGYNSHFFWNLLIKQLYFTSTILGPNLTTTANSGNEYFQQRHLFIENVKEYYADNIFEMNNIKEFEKDYQSDSDAIKWFLKTNCFLYKWLSKAFCARNVDQLKLMKFFIMDLISNLEHISPQQSTMTIDNKEKIYFKRLVSTKGYETLLKSIDKLIIFDGFLVMNPSADECCCTGM</sequence>
<dbReference type="EMBL" id="CAJOBA010036454">
    <property type="protein sequence ID" value="CAF4023359.1"/>
    <property type="molecule type" value="Genomic_DNA"/>
</dbReference>
<organism evidence="2 3">
    <name type="scientific">Didymodactylos carnosus</name>
    <dbReference type="NCBI Taxonomy" id="1234261"/>
    <lineage>
        <taxon>Eukaryota</taxon>
        <taxon>Metazoa</taxon>
        <taxon>Spiralia</taxon>
        <taxon>Gnathifera</taxon>
        <taxon>Rotifera</taxon>
        <taxon>Eurotatoria</taxon>
        <taxon>Bdelloidea</taxon>
        <taxon>Philodinida</taxon>
        <taxon>Philodinidae</taxon>
        <taxon>Didymodactylos</taxon>
    </lineage>
</organism>
<protein>
    <submittedName>
        <fullName evidence="2">Uncharacterized protein</fullName>
    </submittedName>
</protein>
<dbReference type="AlphaFoldDB" id="A0A8S2NXN4"/>
<name>A0A8S2NXN4_9BILA</name>
<accession>A0A8S2NXN4</accession>
<dbReference type="Proteomes" id="UP000682733">
    <property type="component" value="Unassembled WGS sequence"/>
</dbReference>
<comment type="caution">
    <text evidence="2">The sequence shown here is derived from an EMBL/GenBank/DDBJ whole genome shotgun (WGS) entry which is preliminary data.</text>
</comment>
<evidence type="ECO:0000313" key="2">
    <source>
        <dbReference type="EMBL" id="CAF4023359.1"/>
    </source>
</evidence>